<comment type="caution">
    <text evidence="1">The sequence shown here is derived from an EMBL/GenBank/DDBJ whole genome shotgun (WGS) entry which is preliminary data.</text>
</comment>
<dbReference type="EMBL" id="JAAIUW010000004">
    <property type="protein sequence ID" value="KAF7834908.1"/>
    <property type="molecule type" value="Genomic_DNA"/>
</dbReference>
<evidence type="ECO:0000313" key="1">
    <source>
        <dbReference type="EMBL" id="KAF7834908.1"/>
    </source>
</evidence>
<accession>A0A834WYS1</accession>
<sequence>MVGHDPRSPHALTTPIGTSNPLRFANTTRTDVFNSLAQQVFCPILREGFEIRPQFFVRNTVRHDARSSHAVTTSIGASNPLRFTNTTRTDVFNSLAQQVFCFIIREGLSDPTAISHPEYGSTCYTLLPCQDDSNWSIKSTPVREYNLNRRV</sequence>
<name>A0A834WYS1_9FABA</name>
<protein>
    <submittedName>
        <fullName evidence="1">Uncharacterized protein</fullName>
    </submittedName>
</protein>
<reference evidence="1" key="1">
    <citation type="submission" date="2020-09" db="EMBL/GenBank/DDBJ databases">
        <title>Genome-Enabled Discovery of Anthraquinone Biosynthesis in Senna tora.</title>
        <authorList>
            <person name="Kang S.-H."/>
            <person name="Pandey R.P."/>
            <person name="Lee C.-M."/>
            <person name="Sim J.-S."/>
            <person name="Jeong J.-T."/>
            <person name="Choi B.-S."/>
            <person name="Jung M."/>
            <person name="Ginzburg D."/>
            <person name="Zhao K."/>
            <person name="Won S.Y."/>
            <person name="Oh T.-J."/>
            <person name="Yu Y."/>
            <person name="Kim N.-H."/>
            <person name="Lee O.R."/>
            <person name="Lee T.-H."/>
            <person name="Bashyal P."/>
            <person name="Kim T.-S."/>
            <person name="Lee W.-H."/>
            <person name="Kawkins C."/>
            <person name="Kim C.-K."/>
            <person name="Kim J.S."/>
            <person name="Ahn B.O."/>
            <person name="Rhee S.Y."/>
            <person name="Sohng J.K."/>
        </authorList>
    </citation>
    <scope>NUCLEOTIDE SEQUENCE</scope>
    <source>
        <tissue evidence="1">Leaf</tissue>
    </source>
</reference>
<evidence type="ECO:0000313" key="2">
    <source>
        <dbReference type="Proteomes" id="UP000634136"/>
    </source>
</evidence>
<gene>
    <name evidence="1" type="ORF">G2W53_009767</name>
</gene>
<organism evidence="1 2">
    <name type="scientific">Senna tora</name>
    <dbReference type="NCBI Taxonomy" id="362788"/>
    <lineage>
        <taxon>Eukaryota</taxon>
        <taxon>Viridiplantae</taxon>
        <taxon>Streptophyta</taxon>
        <taxon>Embryophyta</taxon>
        <taxon>Tracheophyta</taxon>
        <taxon>Spermatophyta</taxon>
        <taxon>Magnoliopsida</taxon>
        <taxon>eudicotyledons</taxon>
        <taxon>Gunneridae</taxon>
        <taxon>Pentapetalae</taxon>
        <taxon>rosids</taxon>
        <taxon>fabids</taxon>
        <taxon>Fabales</taxon>
        <taxon>Fabaceae</taxon>
        <taxon>Caesalpinioideae</taxon>
        <taxon>Cassia clade</taxon>
        <taxon>Senna</taxon>
    </lineage>
</organism>
<dbReference type="Proteomes" id="UP000634136">
    <property type="component" value="Unassembled WGS sequence"/>
</dbReference>
<proteinExistence type="predicted"/>
<keyword evidence="2" id="KW-1185">Reference proteome</keyword>
<dbReference type="AlphaFoldDB" id="A0A834WYS1"/>